<dbReference type="InterPro" id="IPR036621">
    <property type="entry name" value="Anticodon-bd_dom_sf"/>
</dbReference>
<protein>
    <submittedName>
        <fullName evidence="8">Glycine--tRNA ligase</fullName>
        <ecNumber evidence="8">6.1.1.14</ecNumber>
    </submittedName>
</protein>
<evidence type="ECO:0000256" key="1">
    <source>
        <dbReference type="ARBA" id="ARBA00022490"/>
    </source>
</evidence>
<sequence>MLNIKKYIKEYGFILKNSAIYNGIKSVYDYGPLGILLKNNIKELWWITMLGLNKNLYPIETAIFTHKNIWEKSKHKKKFIYYVIINKKTKKEYKILKFINKYKKYINKYYKKFFYYYKNNNIKKIKKIFVKYNFCKKYILKKKKFMYKVKNNIYLRPEISQEVYINFINLLKIYNYKVPFGIIQIGKSFRNEYLSNEFIFRMNEFEQMEMQYFHNNIHSINNYNLWLKKRLLWYEKLNIKNIKVKKNIYLPHYASISFDILYKFKDINKYKEIEGIHLRNKDLLNHVNKLFNYKFIKNISIIETSLGLDRLIYLLIDNFLCNSKITKNKYRLVLKLPYYLSPIKCAIFPLFKKKKILKIAKNIFKRLKILYMCIYDDKKSIGKRYRKQDAIGTPYCITVDEKSILDKKITIRSRDSMKQKRIYIKKILKYLKNIKLINFFKK</sequence>
<dbReference type="InterPro" id="IPR027031">
    <property type="entry name" value="Gly-tRNA_synthase/POLG2"/>
</dbReference>
<dbReference type="Pfam" id="PF03129">
    <property type="entry name" value="HGTP_anticodon"/>
    <property type="match status" value="1"/>
</dbReference>
<evidence type="ECO:0000256" key="6">
    <source>
        <dbReference type="ARBA" id="ARBA00023146"/>
    </source>
</evidence>
<feature type="domain" description="Aminoacyl-transfer RNA synthetases class-II family profile" evidence="7">
    <location>
        <begin position="152"/>
        <end position="337"/>
    </location>
</feature>
<keyword evidence="1" id="KW-0963">Cytoplasm</keyword>
<reference evidence="8" key="1">
    <citation type="submission" date="2024-06" db="EMBL/GenBank/DDBJ databases">
        <title>Diversity, functionality, and evolutionary history of bacterial symbionts in false click beetles (Coleoptera, Throscidae).</title>
        <authorList>
            <person name="Wierz J.C."/>
            <person name="Malm H."/>
            <person name="Kaltenpoth M."/>
            <person name="Engl T."/>
        </authorList>
    </citation>
    <scope>NUCLEOTIDE SEQUENCE</scope>
    <source>
        <strain evidence="8">Tduv</strain>
    </source>
</reference>
<dbReference type="SUPFAM" id="SSF55681">
    <property type="entry name" value="Class II aaRS and biotin synthetases"/>
    <property type="match status" value="1"/>
</dbReference>
<dbReference type="NCBIfam" id="NF003211">
    <property type="entry name" value="PRK04173.1"/>
    <property type="match status" value="1"/>
</dbReference>
<dbReference type="InterPro" id="IPR006195">
    <property type="entry name" value="aa-tRNA-synth_II"/>
</dbReference>
<keyword evidence="5" id="KW-0648">Protein biosynthesis</keyword>
<keyword evidence="3" id="KW-0547">Nucleotide-binding</keyword>
<name>A0AAU7QR14_9FLAO</name>
<dbReference type="Gene3D" id="3.40.50.800">
    <property type="entry name" value="Anticodon-binding domain"/>
    <property type="match status" value="1"/>
</dbReference>
<accession>A0AAU7QR14</accession>
<dbReference type="PANTHER" id="PTHR10745">
    <property type="entry name" value="GLYCYL-TRNA SYNTHETASE/DNA POLYMERASE SUBUNIT GAMMA-2"/>
    <property type="match status" value="1"/>
</dbReference>
<dbReference type="Gene3D" id="3.30.930.10">
    <property type="entry name" value="Bira Bifunctional Protein, Domain 2"/>
    <property type="match status" value="1"/>
</dbReference>
<dbReference type="GO" id="GO:0004820">
    <property type="term" value="F:glycine-tRNA ligase activity"/>
    <property type="evidence" value="ECO:0007669"/>
    <property type="project" value="UniProtKB-EC"/>
</dbReference>
<dbReference type="GO" id="GO:0005737">
    <property type="term" value="C:cytoplasm"/>
    <property type="evidence" value="ECO:0007669"/>
    <property type="project" value="TreeGrafter"/>
</dbReference>
<dbReference type="InterPro" id="IPR004154">
    <property type="entry name" value="Anticodon-bd"/>
</dbReference>
<dbReference type="AlphaFoldDB" id="A0AAU7QR14"/>
<dbReference type="EMBL" id="CP157894">
    <property type="protein sequence ID" value="XBT18363.1"/>
    <property type="molecule type" value="Genomic_DNA"/>
</dbReference>
<dbReference type="GO" id="GO:0005524">
    <property type="term" value="F:ATP binding"/>
    <property type="evidence" value="ECO:0007669"/>
    <property type="project" value="UniProtKB-KW"/>
</dbReference>
<keyword evidence="4" id="KW-0067">ATP-binding</keyword>
<evidence type="ECO:0000313" key="8">
    <source>
        <dbReference type="EMBL" id="XBT18363.1"/>
    </source>
</evidence>
<dbReference type="PROSITE" id="PS50862">
    <property type="entry name" value="AA_TRNA_LIGASE_II"/>
    <property type="match status" value="1"/>
</dbReference>
<dbReference type="EC" id="6.1.1.14" evidence="8"/>
<dbReference type="GO" id="GO:0006418">
    <property type="term" value="P:tRNA aminoacylation for protein translation"/>
    <property type="evidence" value="ECO:0007669"/>
    <property type="project" value="InterPro"/>
</dbReference>
<gene>
    <name evidence="8" type="ORF">ABNO50_00885</name>
</gene>
<dbReference type="PRINTS" id="PR01043">
    <property type="entry name" value="TRNASYNTHGLY"/>
</dbReference>
<dbReference type="InterPro" id="IPR045864">
    <property type="entry name" value="aa-tRNA-synth_II/BPL/LPL"/>
</dbReference>
<keyword evidence="2 8" id="KW-0436">Ligase</keyword>
<keyword evidence="6" id="KW-0030">Aminoacyl-tRNA synthetase</keyword>
<organism evidence="8">
    <name type="scientific">Candidatus Shikimatogenerans sp. Tduv</name>
    <dbReference type="NCBI Taxonomy" id="3158567"/>
    <lineage>
        <taxon>Bacteria</taxon>
        <taxon>Pseudomonadati</taxon>
        <taxon>Bacteroidota</taxon>
        <taxon>Flavobacteriia</taxon>
        <taxon>Flavobacteriales</taxon>
        <taxon>Candidatus Shikimatogenerans</taxon>
    </lineage>
</organism>
<evidence type="ECO:0000259" key="7">
    <source>
        <dbReference type="PROSITE" id="PS50862"/>
    </source>
</evidence>
<evidence type="ECO:0000256" key="4">
    <source>
        <dbReference type="ARBA" id="ARBA00022840"/>
    </source>
</evidence>
<evidence type="ECO:0000256" key="3">
    <source>
        <dbReference type="ARBA" id="ARBA00022741"/>
    </source>
</evidence>
<dbReference type="InterPro" id="IPR002314">
    <property type="entry name" value="aa-tRNA-synt_IIb"/>
</dbReference>
<evidence type="ECO:0000256" key="2">
    <source>
        <dbReference type="ARBA" id="ARBA00022598"/>
    </source>
</evidence>
<dbReference type="PANTHER" id="PTHR10745:SF8">
    <property type="entry name" value="DNA POLYMERASE SUBUNIT GAMMA-2, MITOCHONDRIAL"/>
    <property type="match status" value="1"/>
</dbReference>
<proteinExistence type="predicted"/>
<evidence type="ECO:0000256" key="5">
    <source>
        <dbReference type="ARBA" id="ARBA00022917"/>
    </source>
</evidence>
<dbReference type="SUPFAM" id="SSF52954">
    <property type="entry name" value="Class II aaRS ABD-related"/>
    <property type="match status" value="1"/>
</dbReference>
<dbReference type="Pfam" id="PF00587">
    <property type="entry name" value="tRNA-synt_2b"/>
    <property type="match status" value="1"/>
</dbReference>